<dbReference type="AlphaFoldDB" id="L8GPF3"/>
<feature type="compositionally biased region" description="Basic and acidic residues" evidence="1">
    <location>
        <begin position="212"/>
        <end position="231"/>
    </location>
</feature>
<evidence type="ECO:0000313" key="2">
    <source>
        <dbReference type="EMBL" id="ELR15044.1"/>
    </source>
</evidence>
<feature type="region of interest" description="Disordered" evidence="1">
    <location>
        <begin position="274"/>
        <end position="340"/>
    </location>
</feature>
<name>L8GPF3_ACACF</name>
<feature type="region of interest" description="Disordered" evidence="1">
    <location>
        <begin position="212"/>
        <end position="250"/>
    </location>
</feature>
<dbReference type="VEuPathDB" id="AmoebaDB:ACA1_214220"/>
<protein>
    <submittedName>
        <fullName evidence="2">Uncharacterized protein</fullName>
    </submittedName>
</protein>
<dbReference type="EMBL" id="KB008036">
    <property type="protein sequence ID" value="ELR15044.1"/>
    <property type="molecule type" value="Genomic_DNA"/>
</dbReference>
<evidence type="ECO:0000256" key="1">
    <source>
        <dbReference type="SAM" id="MobiDB-lite"/>
    </source>
</evidence>
<proteinExistence type="predicted"/>
<accession>L8GPF3</accession>
<feature type="compositionally biased region" description="Acidic residues" evidence="1">
    <location>
        <begin position="283"/>
        <end position="292"/>
    </location>
</feature>
<dbReference type="KEGG" id="acan:ACA1_214220"/>
<keyword evidence="3" id="KW-1185">Reference proteome</keyword>
<feature type="compositionally biased region" description="Low complexity" evidence="1">
    <location>
        <begin position="232"/>
        <end position="248"/>
    </location>
</feature>
<sequence>MSLVAALASATVCVALVLQVVKVVVGLVLRVACGATGARWWAALPADERDKMSGRLACSFHHAVAAGLCLSAVVHNNSQHFVWAFFWEAGFDISDSLLAALGDRRRLEEIMRNECPQACDYDAHVEARHRTQREAEAKARRTAALALQHKAQRRSTTPVKFLLPKEELSRRGVTSLPQNVTVKELAASGASCSKQAIALVMEQFLDQRRRQLDRSRSFDGDDRRPATDRPSKATSSSSSMNTSAAATSTDERKWLEAFLQMLEVERKRNEAVEAERVRALHGEEEDEEDEVDQLLKAKQRPHGKGSVDEREEGRPEEEGDSKAKEAVSVPVITITTATTS</sequence>
<evidence type="ECO:0000313" key="3">
    <source>
        <dbReference type="Proteomes" id="UP000011083"/>
    </source>
</evidence>
<dbReference type="RefSeq" id="XP_004337057.1">
    <property type="nucleotide sequence ID" value="XM_004337009.1"/>
</dbReference>
<reference evidence="2 3" key="1">
    <citation type="journal article" date="2013" name="Genome Biol.">
        <title>Genome of Acanthamoeba castellanii highlights extensive lateral gene transfer and early evolution of tyrosine kinase signaling.</title>
        <authorList>
            <person name="Clarke M."/>
            <person name="Lohan A.J."/>
            <person name="Liu B."/>
            <person name="Lagkouvardos I."/>
            <person name="Roy S."/>
            <person name="Zafar N."/>
            <person name="Bertelli C."/>
            <person name="Schilde C."/>
            <person name="Kianianmomeni A."/>
            <person name="Burglin T.R."/>
            <person name="Frech C."/>
            <person name="Turcotte B."/>
            <person name="Kopec K.O."/>
            <person name="Synnott J.M."/>
            <person name="Choo C."/>
            <person name="Paponov I."/>
            <person name="Finkler A."/>
            <person name="Soon Heng Tan C."/>
            <person name="Hutchins A.P."/>
            <person name="Weinmeier T."/>
            <person name="Rattei T."/>
            <person name="Chu J.S."/>
            <person name="Gimenez G."/>
            <person name="Irimia M."/>
            <person name="Rigden D.J."/>
            <person name="Fitzpatrick D.A."/>
            <person name="Lorenzo-Morales J."/>
            <person name="Bateman A."/>
            <person name="Chiu C.H."/>
            <person name="Tang P."/>
            <person name="Hegemann P."/>
            <person name="Fromm H."/>
            <person name="Raoult D."/>
            <person name="Greub G."/>
            <person name="Miranda-Saavedra D."/>
            <person name="Chen N."/>
            <person name="Nash P."/>
            <person name="Ginger M.L."/>
            <person name="Horn M."/>
            <person name="Schaap P."/>
            <person name="Caler L."/>
            <person name="Loftus B."/>
        </authorList>
    </citation>
    <scope>NUCLEOTIDE SEQUENCE [LARGE SCALE GENOMIC DNA]</scope>
    <source>
        <strain evidence="2 3">Neff</strain>
    </source>
</reference>
<dbReference type="Proteomes" id="UP000011083">
    <property type="component" value="Unassembled WGS sequence"/>
</dbReference>
<organism evidence="2 3">
    <name type="scientific">Acanthamoeba castellanii (strain ATCC 30010 / Neff)</name>
    <dbReference type="NCBI Taxonomy" id="1257118"/>
    <lineage>
        <taxon>Eukaryota</taxon>
        <taxon>Amoebozoa</taxon>
        <taxon>Discosea</taxon>
        <taxon>Longamoebia</taxon>
        <taxon>Centramoebida</taxon>
        <taxon>Acanthamoebidae</taxon>
        <taxon>Acanthamoeba</taxon>
    </lineage>
</organism>
<dbReference type="GeneID" id="14915658"/>
<gene>
    <name evidence="2" type="ORF">ACA1_214220</name>
</gene>